<accession>A0A937DJG6</accession>
<dbReference type="GO" id="GO:0140098">
    <property type="term" value="F:catalytic activity, acting on RNA"/>
    <property type="evidence" value="ECO:0007669"/>
    <property type="project" value="UniProtKB-ARBA"/>
</dbReference>
<protein>
    <submittedName>
        <fullName evidence="3">RNA pseudouridine synthase</fullName>
    </submittedName>
</protein>
<name>A0A937DJG6_9BACT</name>
<evidence type="ECO:0000313" key="3">
    <source>
        <dbReference type="EMBL" id="MBL0764884.1"/>
    </source>
</evidence>
<comment type="caution">
    <text evidence="3">The sequence shown here is derived from an EMBL/GenBank/DDBJ whole genome shotgun (WGS) entry which is preliminary data.</text>
</comment>
<proteinExistence type="inferred from homology"/>
<dbReference type="PANTHER" id="PTHR21600">
    <property type="entry name" value="MITOCHONDRIAL RNA PSEUDOURIDINE SYNTHASE"/>
    <property type="match status" value="1"/>
</dbReference>
<dbReference type="InterPro" id="IPR050188">
    <property type="entry name" value="RluA_PseudoU_synthase"/>
</dbReference>
<dbReference type="PANTHER" id="PTHR21600:SF87">
    <property type="entry name" value="RNA PSEUDOURIDYLATE SYNTHASE DOMAIN-CONTAINING PROTEIN 1"/>
    <property type="match status" value="1"/>
</dbReference>
<dbReference type="Gene3D" id="3.30.2350.10">
    <property type="entry name" value="Pseudouridine synthase"/>
    <property type="match status" value="1"/>
</dbReference>
<dbReference type="PROSITE" id="PS01129">
    <property type="entry name" value="PSI_RLU"/>
    <property type="match status" value="1"/>
</dbReference>
<dbReference type="SUPFAM" id="SSF55120">
    <property type="entry name" value="Pseudouridine synthase"/>
    <property type="match status" value="1"/>
</dbReference>
<dbReference type="GO" id="GO:0000455">
    <property type="term" value="P:enzyme-directed rRNA pseudouridine synthesis"/>
    <property type="evidence" value="ECO:0007669"/>
    <property type="project" value="TreeGrafter"/>
</dbReference>
<evidence type="ECO:0000256" key="1">
    <source>
        <dbReference type="ARBA" id="ARBA00010876"/>
    </source>
</evidence>
<dbReference type="Pfam" id="PF00849">
    <property type="entry name" value="PseudoU_synth_2"/>
    <property type="match status" value="1"/>
</dbReference>
<dbReference type="RefSeq" id="WP_201918884.1">
    <property type="nucleotide sequence ID" value="NZ_JAERQG010000001.1"/>
</dbReference>
<dbReference type="InterPro" id="IPR006145">
    <property type="entry name" value="PsdUridine_synth_RsuA/RluA"/>
</dbReference>
<gene>
    <name evidence="3" type="ORF">JKP34_06455</name>
</gene>
<reference evidence="3" key="1">
    <citation type="submission" date="2021-01" db="EMBL/GenBank/DDBJ databases">
        <title>Marivirga sp. nov., isolated from intertidal surface sediments.</title>
        <authorList>
            <person name="Zhang M."/>
        </authorList>
    </citation>
    <scope>NUCLEOTIDE SEQUENCE</scope>
    <source>
        <strain evidence="3">SM1354</strain>
    </source>
</reference>
<dbReference type="GO" id="GO:0009982">
    <property type="term" value="F:pseudouridine synthase activity"/>
    <property type="evidence" value="ECO:0007669"/>
    <property type="project" value="InterPro"/>
</dbReference>
<sequence length="238" mass="27017">MYFDSLKPLILKETEDYIFINKPPFISTLADRNDLITILSLVKDYLPDAQICHRLDKETSGVLLIAKNAEAYRNASIQFEKRITIKKYHAIADGIHDFKNEIVDLPLHITSSGYVKISHKKGKEAKTSFNTLEAYKRHTLVECTPETGRMHQIRVHLASLNASITGDDAYGGKPLLLSNLKSKYHLAKGKEELPIIKRFALHARFLSILDLNEAPLSCEAPYPKDFEVAIKQLTKNRN</sequence>
<organism evidence="3 4">
    <name type="scientific">Marivirga atlantica</name>
    <dbReference type="NCBI Taxonomy" id="1548457"/>
    <lineage>
        <taxon>Bacteria</taxon>
        <taxon>Pseudomonadati</taxon>
        <taxon>Bacteroidota</taxon>
        <taxon>Cytophagia</taxon>
        <taxon>Cytophagales</taxon>
        <taxon>Marivirgaceae</taxon>
        <taxon>Marivirga</taxon>
    </lineage>
</organism>
<dbReference type="GO" id="GO:0003723">
    <property type="term" value="F:RNA binding"/>
    <property type="evidence" value="ECO:0007669"/>
    <property type="project" value="InterPro"/>
</dbReference>
<dbReference type="Proteomes" id="UP000642920">
    <property type="component" value="Unassembled WGS sequence"/>
</dbReference>
<dbReference type="AlphaFoldDB" id="A0A937DJG6"/>
<dbReference type="CDD" id="cd02869">
    <property type="entry name" value="PseudoU_synth_RluA_like"/>
    <property type="match status" value="1"/>
</dbReference>
<evidence type="ECO:0000313" key="4">
    <source>
        <dbReference type="Proteomes" id="UP000642920"/>
    </source>
</evidence>
<keyword evidence="4" id="KW-1185">Reference proteome</keyword>
<evidence type="ECO:0000259" key="2">
    <source>
        <dbReference type="Pfam" id="PF00849"/>
    </source>
</evidence>
<feature type="domain" description="Pseudouridine synthase RsuA/RluA-like" evidence="2">
    <location>
        <begin position="16"/>
        <end position="159"/>
    </location>
</feature>
<dbReference type="EMBL" id="JAERQG010000001">
    <property type="protein sequence ID" value="MBL0764884.1"/>
    <property type="molecule type" value="Genomic_DNA"/>
</dbReference>
<comment type="similarity">
    <text evidence="1">Belongs to the pseudouridine synthase RluA family.</text>
</comment>
<dbReference type="InterPro" id="IPR020103">
    <property type="entry name" value="PsdUridine_synth_cat_dom_sf"/>
</dbReference>
<dbReference type="InterPro" id="IPR006224">
    <property type="entry name" value="PsdUridine_synth_RluA-like_CS"/>
</dbReference>